<evidence type="ECO:0000313" key="7">
    <source>
        <dbReference type="RefSeq" id="XP_005105709.1"/>
    </source>
</evidence>
<dbReference type="Proteomes" id="UP000694888">
    <property type="component" value="Unplaced"/>
</dbReference>
<keyword evidence="6" id="KW-1185">Reference proteome</keyword>
<comment type="subcellular location">
    <subcellularLocation>
        <location evidence="1">Cytoplasm</location>
    </subcellularLocation>
</comment>
<reference evidence="7" key="1">
    <citation type="submission" date="2025-08" db="UniProtKB">
        <authorList>
            <consortium name="RefSeq"/>
        </authorList>
    </citation>
    <scope>IDENTIFICATION</scope>
</reference>
<feature type="region of interest" description="Disordered" evidence="5">
    <location>
        <begin position="202"/>
        <end position="221"/>
    </location>
</feature>
<sequence>MASTGIVDTGSSKAIFERNKMEYEEMRRRLLETEEKLQNLRKLEEEVQSVSSETTDKISSVSNHRSRPYKSWSQQDDIESISSALSTVPGSYSRFPSHKMSSSTPSKRQMAGKSKFRSDGFESDSSSESTKENRGGDKYERKLLLQNQRLLLEVERLIGDLHASKVENASLLKEADGVKKIPDLEDKIEELLSESQAQDKALRAAEKHLDEGSKRNSELQKKLDECQAEVSDLRAELEEHKETKKAIESQRDEAVQNLIEMQDSLEDYQRRTKEKIKKLEQSEDHLRDALASVSQERDDLLEQLGDVQTSLASQEAQINRLLHDVELEDAKKQKAEQENESLLRQLDQLTAQLNDFEKESKKSESMRQEKLLLEKELSGHRVVAQDVAELLALFQKKQNKNTQNDSGNDSIQTFAGVSQRDALLYDACLNAAAAELNKNNNGLDSVASALVGVNTNNNGFGCEGSSMIGELRTLFCNMDGEIQRLRCDLKSRDSDDRTYQNLREELKILMDKVEGGMQRNQELECLVVNLEDDKKNLEAKLDDALRALEDRDRQIQCLDTRLNERNRQVICLQEDISDKAQRISSLEKEIREFKKRIDDLTTADVSNELEMAMERIKELEEVLSCKESAICELQMKVSNLQKDMKAAQTKYEKKISCLCDQVQEYQRQVEVMSEENETVRQKHSCCSKAQDDMRRTIRSKEDCIKQLESEIEELKITLEEKEKLSVKLLESCQDKLFKSNEQVQQLESALMMCKNEVCKHLQTMEEIKNHFEYECTQKDNCIKQLNESLRRTKEDLECKVDEVSGLEHTVMTLKCKIEQLFNSLKESENNNACLTEKLKQCENQNLQEKACCMKESEELERKLSQALNNLNCTSGEINKLKNQCQEKSNQIDNLTTEKNSVTRDLHSCKQKACELQDQLNKMEADNTELCQQLHHKMECIKDLETALCNKDHELKACTRCLEELNNKLATCSSNQADTKAEINCLMDKLKACCDELLKKNRLLCECEEALKHCQTEVQAKCEEIQGLNCQLEEVNCKLQERIVKVEELEKAIEALHKETDKRMKRVDEQLRRYECELTDKVRQLTDLDECLNRCQHNLNEKTNECCQLEQRNNRLCGDMQTLSCKLRDMEEQRDCCGKQLSESKAENAEITQELRVTREELQTQHQELVETRQALTCCNREVEKARREIDELNNIFEKKECEMKQLCEDKNCLLNKIAHLQCRMESEAAQAAQQMADLKCLMEKEMESMRLCVTEVEEKNSCLMQKLTTTQRQLQQVEKCCHQKLDSLNRELEDLLNRLADREDQIAACKDCINMKESEIMRLKLRLCNCDRNCSNSNQMDRNSEDVDGGRLSPPVQDDIGMPNQGKMVAITAQGRNSQLDSDLDSEDFVEQSNRLTLRLMQPKSGADTGGHGASRSEDDWLPQQPMRVQGEDQLEDQSSEDHNSSSARNSLGVSEVQERLRSNQRLQMEIEKQLKSLGENITDDLHQTDQY</sequence>
<dbReference type="PANTHER" id="PTHR18875:SF8">
    <property type="entry name" value="COILED-COIL DOMAIN-CONTAINING PROTEIN 18"/>
    <property type="match status" value="1"/>
</dbReference>
<name>A0ABM0K095_APLCA</name>
<dbReference type="Gene3D" id="1.10.287.1490">
    <property type="match status" value="2"/>
</dbReference>
<evidence type="ECO:0000256" key="4">
    <source>
        <dbReference type="SAM" id="Coils"/>
    </source>
</evidence>
<evidence type="ECO:0000256" key="2">
    <source>
        <dbReference type="ARBA" id="ARBA00022490"/>
    </source>
</evidence>
<evidence type="ECO:0000256" key="5">
    <source>
        <dbReference type="SAM" id="MobiDB-lite"/>
    </source>
</evidence>
<organism evidence="6 7">
    <name type="scientific">Aplysia californica</name>
    <name type="common">California sea hare</name>
    <dbReference type="NCBI Taxonomy" id="6500"/>
    <lineage>
        <taxon>Eukaryota</taxon>
        <taxon>Metazoa</taxon>
        <taxon>Spiralia</taxon>
        <taxon>Lophotrochozoa</taxon>
        <taxon>Mollusca</taxon>
        <taxon>Gastropoda</taxon>
        <taxon>Heterobranchia</taxon>
        <taxon>Euthyneura</taxon>
        <taxon>Tectipleura</taxon>
        <taxon>Aplysiida</taxon>
        <taxon>Aplysioidea</taxon>
        <taxon>Aplysiidae</taxon>
        <taxon>Aplysia</taxon>
    </lineage>
</organism>
<gene>
    <name evidence="7" type="primary">LOC101864248</name>
</gene>
<feature type="region of interest" description="Disordered" evidence="5">
    <location>
        <begin position="43"/>
        <end position="77"/>
    </location>
</feature>
<keyword evidence="2" id="KW-0963">Cytoplasm</keyword>
<dbReference type="SUPFAM" id="SSF57997">
    <property type="entry name" value="Tropomyosin"/>
    <property type="match status" value="1"/>
</dbReference>
<evidence type="ECO:0000256" key="1">
    <source>
        <dbReference type="ARBA" id="ARBA00004496"/>
    </source>
</evidence>
<dbReference type="GeneID" id="101864248"/>
<feature type="coiled-coil region" evidence="4">
    <location>
        <begin position="1031"/>
        <end position="1083"/>
    </location>
</feature>
<dbReference type="RefSeq" id="XP_005105709.1">
    <property type="nucleotide sequence ID" value="XM_005105652.2"/>
</dbReference>
<feature type="region of interest" description="Disordered" evidence="5">
    <location>
        <begin position="1339"/>
        <end position="1363"/>
    </location>
</feature>
<feature type="coiled-coil region" evidence="4">
    <location>
        <begin position="1278"/>
        <end position="1305"/>
    </location>
</feature>
<feature type="coiled-coil region" evidence="4">
    <location>
        <begin position="655"/>
        <end position="749"/>
    </location>
</feature>
<feature type="compositionally biased region" description="Basic and acidic residues" evidence="5">
    <location>
        <begin position="129"/>
        <end position="140"/>
    </location>
</feature>
<keyword evidence="3 4" id="KW-0175">Coiled coil</keyword>
<feature type="coiled-coil region" evidence="4">
    <location>
        <begin position="1112"/>
        <end position="1209"/>
    </location>
</feature>
<feature type="coiled-coil region" evidence="4">
    <location>
        <begin position="492"/>
        <end position="629"/>
    </location>
</feature>
<accession>A0ABM0K095</accession>
<evidence type="ECO:0000256" key="3">
    <source>
        <dbReference type="ARBA" id="ARBA00023054"/>
    </source>
</evidence>
<proteinExistence type="predicted"/>
<feature type="region of interest" description="Disordered" evidence="5">
    <location>
        <begin position="1396"/>
        <end position="1465"/>
    </location>
</feature>
<protein>
    <submittedName>
        <fullName evidence="7">Coiled-coil domain-containing protein 18 isoform X1</fullName>
    </submittedName>
</protein>
<evidence type="ECO:0000313" key="6">
    <source>
        <dbReference type="Proteomes" id="UP000694888"/>
    </source>
</evidence>
<dbReference type="PANTHER" id="PTHR18875">
    <property type="entry name" value="SARCOMA ANTIGEN NY-SAR-24/CYTOSKELETAL PROTEIN SOJO"/>
    <property type="match status" value="1"/>
</dbReference>
<feature type="region of interest" description="Disordered" evidence="5">
    <location>
        <begin position="89"/>
        <end position="140"/>
    </location>
</feature>
<feature type="coiled-coil region" evidence="4">
    <location>
        <begin position="782"/>
        <end position="911"/>
    </location>
</feature>